<evidence type="ECO:0000259" key="2">
    <source>
        <dbReference type="Pfam" id="PF13088"/>
    </source>
</evidence>
<gene>
    <name evidence="3" type="ORF">A3770_09p56020</name>
</gene>
<dbReference type="PANTHER" id="PTHR43752">
    <property type="entry name" value="BNR/ASP-BOX REPEAT FAMILY PROTEIN"/>
    <property type="match status" value="1"/>
</dbReference>
<evidence type="ECO:0000256" key="1">
    <source>
        <dbReference type="SAM" id="MobiDB-lite"/>
    </source>
</evidence>
<dbReference type="PANTHER" id="PTHR43752:SF2">
    <property type="entry name" value="BNR_ASP-BOX REPEAT FAMILY PROTEIN"/>
    <property type="match status" value="1"/>
</dbReference>
<dbReference type="InterPro" id="IPR011040">
    <property type="entry name" value="Sialidase"/>
</dbReference>
<feature type="domain" description="Sialidase" evidence="2">
    <location>
        <begin position="156"/>
        <end position="264"/>
    </location>
</feature>
<dbReference type="SUPFAM" id="SSF50939">
    <property type="entry name" value="Sialidases"/>
    <property type="match status" value="1"/>
</dbReference>
<feature type="region of interest" description="Disordered" evidence="1">
    <location>
        <begin position="268"/>
        <end position="302"/>
    </location>
</feature>
<dbReference type="CDD" id="cd15482">
    <property type="entry name" value="Sialidase_non-viral"/>
    <property type="match status" value="1"/>
</dbReference>
<dbReference type="InterPro" id="IPR036278">
    <property type="entry name" value="Sialidase_sf"/>
</dbReference>
<proteinExistence type="predicted"/>
<accession>A0A5B8MTK6</accession>
<protein>
    <submittedName>
        <fullName evidence="3">Sialidase</fullName>
    </submittedName>
</protein>
<name>A0A5B8MTK6_9CHLO</name>
<feature type="region of interest" description="Disordered" evidence="1">
    <location>
        <begin position="1"/>
        <end position="34"/>
    </location>
</feature>
<dbReference type="EMBL" id="CP031042">
    <property type="protein sequence ID" value="QDZ23084.1"/>
    <property type="molecule type" value="Genomic_DNA"/>
</dbReference>
<sequence>MRRGVVSPPPKDLESTPHKRSGSRGGVKDRTSSRNKGQLSWLFPHSGILCYLVKVVLASVCLVAALGTALAFSYEARKDKYLLYSQADVSYSFVHLSYVKPSNGPEKDAEDAAEKKEIEADGYQFYKRLNARGDSRVSRLRYMHMGMLEQLPNGSVAAFFQSSESRFEGVFDQSIYWSVSDDHGATWNHPQTLISSNRKLPIWSPVAHRSEDRIFLFYSKSTKFCEYFDKSKGVMRHSPGGDVFFVSSDNNGSSWTFPQKLLAYEEQEPATTGAGAGESKVSESSEGEGSGGLLEDKANSRSGQPYGVPKVIANKLTVLSNGAWLLPYWREPGRTCPVIRSGLPRSQWVNGSASVVYTENQGLSWHTSGEVSNKDTWLIESSIAEVQKHGVLLQMFRTKAGQAYRGYSRDMGRTWTDPVRTYLPNPNSKMCILELPNGNVLATYNHSSMKRTPLSLAVSKDGGVFWTTVAHLETDPELQFAYPTMQIVGDDLFVIYSVMSKQSGVLESVGMKTAKLSVQRLLKY</sequence>
<dbReference type="Pfam" id="PF13088">
    <property type="entry name" value="BNR_2"/>
    <property type="match status" value="2"/>
</dbReference>
<keyword evidence="4" id="KW-1185">Reference proteome</keyword>
<dbReference type="AlphaFoldDB" id="A0A5B8MTK6"/>
<organism evidence="3 4">
    <name type="scientific">Chloropicon primus</name>
    <dbReference type="NCBI Taxonomy" id="1764295"/>
    <lineage>
        <taxon>Eukaryota</taxon>
        <taxon>Viridiplantae</taxon>
        <taxon>Chlorophyta</taxon>
        <taxon>Chloropicophyceae</taxon>
        <taxon>Chloropicales</taxon>
        <taxon>Chloropicaceae</taxon>
        <taxon>Chloropicon</taxon>
    </lineage>
</organism>
<dbReference type="OrthoDB" id="504663at2759"/>
<evidence type="ECO:0000313" key="3">
    <source>
        <dbReference type="EMBL" id="QDZ23084.1"/>
    </source>
</evidence>
<evidence type="ECO:0000313" key="4">
    <source>
        <dbReference type="Proteomes" id="UP000316726"/>
    </source>
</evidence>
<dbReference type="Gene3D" id="2.120.10.10">
    <property type="match status" value="2"/>
</dbReference>
<reference evidence="3 4" key="1">
    <citation type="submission" date="2018-07" db="EMBL/GenBank/DDBJ databases">
        <title>The complete nuclear genome of the prasinophyte Chloropicon primus (CCMP1205).</title>
        <authorList>
            <person name="Pombert J.-F."/>
            <person name="Otis C."/>
            <person name="Turmel M."/>
            <person name="Lemieux C."/>
        </authorList>
    </citation>
    <scope>NUCLEOTIDE SEQUENCE [LARGE SCALE GENOMIC DNA]</scope>
    <source>
        <strain evidence="3 4">CCMP1205</strain>
    </source>
</reference>
<dbReference type="Proteomes" id="UP000316726">
    <property type="component" value="Chromosome 9"/>
</dbReference>
<feature type="domain" description="Sialidase" evidence="2">
    <location>
        <begin position="309"/>
        <end position="492"/>
    </location>
</feature>